<evidence type="ECO:0000313" key="2">
    <source>
        <dbReference type="EMBL" id="CAA9212790.1"/>
    </source>
</evidence>
<feature type="non-terminal residue" evidence="2">
    <location>
        <position position="40"/>
    </location>
</feature>
<accession>A0A6J4H562</accession>
<proteinExistence type="predicted"/>
<gene>
    <name evidence="2" type="ORF">AVDCRST_MAG26-181</name>
</gene>
<feature type="non-terminal residue" evidence="2">
    <location>
        <position position="1"/>
    </location>
</feature>
<protein>
    <submittedName>
        <fullName evidence="2">Uncharacterized protein</fullName>
    </submittedName>
</protein>
<dbReference type="AlphaFoldDB" id="A0A6J4H562"/>
<evidence type="ECO:0000256" key="1">
    <source>
        <dbReference type="SAM" id="MobiDB-lite"/>
    </source>
</evidence>
<organism evidence="2">
    <name type="scientific">uncultured Chloroflexia bacterium</name>
    <dbReference type="NCBI Taxonomy" id="1672391"/>
    <lineage>
        <taxon>Bacteria</taxon>
        <taxon>Bacillati</taxon>
        <taxon>Chloroflexota</taxon>
        <taxon>Chloroflexia</taxon>
        <taxon>environmental samples</taxon>
    </lineage>
</organism>
<sequence length="40" mass="4560">SSRALTWPRARRRRSNAGRGSKRRRSPWAKLRGVSVIAQA</sequence>
<dbReference type="EMBL" id="CADCTK010000044">
    <property type="protein sequence ID" value="CAA9212790.1"/>
    <property type="molecule type" value="Genomic_DNA"/>
</dbReference>
<name>A0A6J4H562_9CHLR</name>
<feature type="region of interest" description="Disordered" evidence="1">
    <location>
        <begin position="1"/>
        <end position="40"/>
    </location>
</feature>
<reference evidence="2" key="1">
    <citation type="submission" date="2020-02" db="EMBL/GenBank/DDBJ databases">
        <authorList>
            <person name="Meier V. D."/>
        </authorList>
    </citation>
    <scope>NUCLEOTIDE SEQUENCE</scope>
    <source>
        <strain evidence="2">AVDCRST_MAG26</strain>
    </source>
</reference>
<feature type="compositionally biased region" description="Basic residues" evidence="1">
    <location>
        <begin position="9"/>
        <end position="27"/>
    </location>
</feature>